<name>A0A1D8NB75_YARLL</name>
<feature type="signal peptide" evidence="2">
    <location>
        <begin position="1"/>
        <end position="21"/>
    </location>
</feature>
<dbReference type="RefSeq" id="XP_068138503.1">
    <property type="nucleotide sequence ID" value="XM_068282402.1"/>
</dbReference>
<evidence type="ECO:0000313" key="3">
    <source>
        <dbReference type="EMBL" id="AOW02889.1"/>
    </source>
</evidence>
<feature type="region of interest" description="Disordered" evidence="1">
    <location>
        <begin position="74"/>
        <end position="99"/>
    </location>
</feature>
<feature type="chain" id="PRO_5009110435" description="Secreted protein" evidence="2">
    <location>
        <begin position="22"/>
        <end position="99"/>
    </location>
</feature>
<evidence type="ECO:0000313" key="4">
    <source>
        <dbReference type="Proteomes" id="UP000182444"/>
    </source>
</evidence>
<sequence length="99" mass="11349">MCTPGTGGVLLLMVVVDICRFLSPGPQAKKGLCASRNFTRRLWGNMLEKQQPEHVGNKRGKKHEFCSASHRPVTWQTTPRQRHTRKQQRISLRAKDQIQ</sequence>
<dbReference type="AlphaFoldDB" id="A0A1D8NB75"/>
<reference evidence="3 4" key="1">
    <citation type="journal article" date="2016" name="PLoS ONE">
        <title>Sequence Assembly of Yarrowia lipolytica Strain W29/CLIB89 Shows Transposable Element Diversity.</title>
        <authorList>
            <person name="Magnan C."/>
            <person name="Yu J."/>
            <person name="Chang I."/>
            <person name="Jahn E."/>
            <person name="Kanomata Y."/>
            <person name="Wu J."/>
            <person name="Zeller M."/>
            <person name="Oakes M."/>
            <person name="Baldi P."/>
            <person name="Sandmeyer S."/>
        </authorList>
    </citation>
    <scope>NUCLEOTIDE SEQUENCE [LARGE SCALE GENOMIC DNA]</scope>
    <source>
        <strain evidence="4">CLIB89(W29)</strain>
    </source>
</reference>
<dbReference type="Proteomes" id="UP000182444">
    <property type="component" value="Chromosome 1C"/>
</dbReference>
<dbReference type="GeneID" id="94583032"/>
<gene>
    <name evidence="3" type="ORF">YALI1_C20592g</name>
</gene>
<proteinExistence type="predicted"/>
<keyword evidence="2" id="KW-0732">Signal</keyword>
<protein>
    <recommendedName>
        <fullName evidence="5">Secreted protein</fullName>
    </recommendedName>
</protein>
<dbReference type="EMBL" id="CP017555">
    <property type="protein sequence ID" value="AOW02889.1"/>
    <property type="molecule type" value="Genomic_DNA"/>
</dbReference>
<evidence type="ECO:0000256" key="2">
    <source>
        <dbReference type="SAM" id="SignalP"/>
    </source>
</evidence>
<organism evidence="3 4">
    <name type="scientific">Yarrowia lipolytica</name>
    <name type="common">Candida lipolytica</name>
    <dbReference type="NCBI Taxonomy" id="4952"/>
    <lineage>
        <taxon>Eukaryota</taxon>
        <taxon>Fungi</taxon>
        <taxon>Dikarya</taxon>
        <taxon>Ascomycota</taxon>
        <taxon>Saccharomycotina</taxon>
        <taxon>Dipodascomycetes</taxon>
        <taxon>Dipodascales</taxon>
        <taxon>Dipodascales incertae sedis</taxon>
        <taxon>Yarrowia</taxon>
    </lineage>
</organism>
<evidence type="ECO:0000256" key="1">
    <source>
        <dbReference type="SAM" id="MobiDB-lite"/>
    </source>
</evidence>
<evidence type="ECO:0008006" key="5">
    <source>
        <dbReference type="Google" id="ProtNLM"/>
    </source>
</evidence>
<accession>A0A1D8NB75</accession>
<dbReference type="VEuPathDB" id="FungiDB:YALI1_C20592g"/>